<evidence type="ECO:0008006" key="3">
    <source>
        <dbReference type="Google" id="ProtNLM"/>
    </source>
</evidence>
<reference evidence="1" key="1">
    <citation type="submission" date="2022-11" db="EMBL/GenBank/DDBJ databases">
        <title>Marilongibacter aestuarii gen. nov., sp. nov., isolated from tidal flat sediment.</title>
        <authorList>
            <person name="Jiayan W."/>
        </authorList>
    </citation>
    <scope>NUCLEOTIDE SEQUENCE</scope>
    <source>
        <strain evidence="1">Z1-6</strain>
    </source>
</reference>
<organism evidence="1 2">
    <name type="scientific">Draconibacterium aestuarii</name>
    <dbReference type="NCBI Taxonomy" id="2998507"/>
    <lineage>
        <taxon>Bacteria</taxon>
        <taxon>Pseudomonadati</taxon>
        <taxon>Bacteroidota</taxon>
        <taxon>Bacteroidia</taxon>
        <taxon>Marinilabiliales</taxon>
        <taxon>Prolixibacteraceae</taxon>
        <taxon>Draconibacterium</taxon>
    </lineage>
</organism>
<keyword evidence="2" id="KW-1185">Reference proteome</keyword>
<evidence type="ECO:0000313" key="2">
    <source>
        <dbReference type="Proteomes" id="UP001145087"/>
    </source>
</evidence>
<dbReference type="RefSeq" id="WP_343334096.1">
    <property type="nucleotide sequence ID" value="NZ_JAPOHD010000029.1"/>
</dbReference>
<proteinExistence type="predicted"/>
<sequence>MRTVFLITFLILAIAGKASEKDSLVNRIFNLAYNQQYEAAETLLQKNKTNIDALYFAVLEIDMSYWKNVTGTHDPNYKAFENTLSLYETESPETFNQKGIQLIQLSYKLRYELKRFKLIDAVFTHNKTTTLFGQLKTDSEMQNVGDPELFQLYNAMFLYFSNYLKPFGGKSKKESCKQALQEIESLANSENLVTKTIASYSLGRTYLKYEDAPEKGISYFRILAELYPGNKKFPELIGECEEKLK</sequence>
<gene>
    <name evidence="1" type="ORF">OU798_15545</name>
</gene>
<name>A0A9X3J6S8_9BACT</name>
<protein>
    <recommendedName>
        <fullName evidence="3">Tetratricopeptide repeat protein</fullName>
    </recommendedName>
</protein>
<evidence type="ECO:0000313" key="1">
    <source>
        <dbReference type="EMBL" id="MCY1721768.1"/>
    </source>
</evidence>
<accession>A0A9X3J6S8</accession>
<dbReference type="Proteomes" id="UP001145087">
    <property type="component" value="Unassembled WGS sequence"/>
</dbReference>
<dbReference type="AlphaFoldDB" id="A0A9X3J6S8"/>
<comment type="caution">
    <text evidence="1">The sequence shown here is derived from an EMBL/GenBank/DDBJ whole genome shotgun (WGS) entry which is preliminary data.</text>
</comment>
<dbReference type="EMBL" id="JAPOHD010000029">
    <property type="protein sequence ID" value="MCY1721768.1"/>
    <property type="molecule type" value="Genomic_DNA"/>
</dbReference>